<evidence type="ECO:0000313" key="4">
    <source>
        <dbReference type="Proteomes" id="UP000521943"/>
    </source>
</evidence>
<dbReference type="PANTHER" id="PTHR34883:SF15">
    <property type="entry name" value="EXTRACELLULAR SERINE-RICH PROTEIN"/>
    <property type="match status" value="1"/>
</dbReference>
<evidence type="ECO:0000256" key="2">
    <source>
        <dbReference type="SAM" id="SignalP"/>
    </source>
</evidence>
<dbReference type="CDD" id="cd00920">
    <property type="entry name" value="Cupredoxin"/>
    <property type="match status" value="1"/>
</dbReference>
<keyword evidence="4" id="KW-1185">Reference proteome</keyword>
<gene>
    <name evidence="3" type="ORF">DFP72DRAFT_1067151</name>
</gene>
<dbReference type="SUPFAM" id="SSF49503">
    <property type="entry name" value="Cupredoxins"/>
    <property type="match status" value="1"/>
</dbReference>
<evidence type="ECO:0000313" key="3">
    <source>
        <dbReference type="EMBL" id="KAF6755829.1"/>
    </source>
</evidence>
<reference evidence="3 4" key="1">
    <citation type="submission" date="2020-07" db="EMBL/GenBank/DDBJ databases">
        <title>Comparative genomics of pyrophilous fungi reveals a link between fire events and developmental genes.</title>
        <authorList>
            <consortium name="DOE Joint Genome Institute"/>
            <person name="Steindorff A.S."/>
            <person name="Carver A."/>
            <person name="Calhoun S."/>
            <person name="Stillman K."/>
            <person name="Liu H."/>
            <person name="Lipzen A."/>
            <person name="Pangilinan J."/>
            <person name="Labutti K."/>
            <person name="Bruns T.D."/>
            <person name="Grigoriev I.V."/>
        </authorList>
    </citation>
    <scope>NUCLEOTIDE SEQUENCE [LARGE SCALE GENOMIC DNA]</scope>
    <source>
        <strain evidence="3 4">CBS 144469</strain>
    </source>
</reference>
<organism evidence="3 4">
    <name type="scientific">Ephemerocybe angulata</name>
    <dbReference type="NCBI Taxonomy" id="980116"/>
    <lineage>
        <taxon>Eukaryota</taxon>
        <taxon>Fungi</taxon>
        <taxon>Dikarya</taxon>
        <taxon>Basidiomycota</taxon>
        <taxon>Agaricomycotina</taxon>
        <taxon>Agaricomycetes</taxon>
        <taxon>Agaricomycetidae</taxon>
        <taxon>Agaricales</taxon>
        <taxon>Agaricineae</taxon>
        <taxon>Psathyrellaceae</taxon>
        <taxon>Ephemerocybe</taxon>
    </lineage>
</organism>
<accession>A0A8H6HZ81</accession>
<dbReference type="Gene3D" id="2.60.40.420">
    <property type="entry name" value="Cupredoxins - blue copper proteins"/>
    <property type="match status" value="1"/>
</dbReference>
<evidence type="ECO:0000256" key="1">
    <source>
        <dbReference type="SAM" id="MobiDB-lite"/>
    </source>
</evidence>
<comment type="caution">
    <text evidence="3">The sequence shown here is derived from an EMBL/GenBank/DDBJ whole genome shotgun (WGS) entry which is preliminary data.</text>
</comment>
<dbReference type="AlphaFoldDB" id="A0A8H6HZ81"/>
<dbReference type="InterPro" id="IPR052953">
    <property type="entry name" value="Ser-rich/MCO-related"/>
</dbReference>
<dbReference type="OrthoDB" id="1921208at2759"/>
<dbReference type="EMBL" id="JACGCI010000028">
    <property type="protein sequence ID" value="KAF6755829.1"/>
    <property type="molecule type" value="Genomic_DNA"/>
</dbReference>
<dbReference type="PANTHER" id="PTHR34883">
    <property type="entry name" value="SERINE-RICH PROTEIN, PUTATIVE-RELATED-RELATED"/>
    <property type="match status" value="1"/>
</dbReference>
<sequence length="201" mass="20822">MRFSTSIVAAFLMTGVSTVLGATFTVTVGNNASLLYEPSSVTAKAGDVIEFEFTSKNHTVTQSTFDKPCVAKADGVNSGFQLVPAGTTIFPKWSITVQNDTAPLWFFCAQAPHCSKGMVFAINPTAEKTFDMFHTTALASAPAAALPLAPRTEALLAHLAPRPPRAQPTATTSAAAGTTPAANAGASTAESQVEAREATAL</sequence>
<protein>
    <submittedName>
        <fullName evidence="3">Cupredoxin</fullName>
    </submittedName>
</protein>
<dbReference type="InterPro" id="IPR008972">
    <property type="entry name" value="Cupredoxin"/>
</dbReference>
<feature type="chain" id="PRO_5034586255" evidence="2">
    <location>
        <begin position="22"/>
        <end position="201"/>
    </location>
</feature>
<dbReference type="Proteomes" id="UP000521943">
    <property type="component" value="Unassembled WGS sequence"/>
</dbReference>
<name>A0A8H6HZ81_9AGAR</name>
<keyword evidence="2" id="KW-0732">Signal</keyword>
<feature type="signal peptide" evidence="2">
    <location>
        <begin position="1"/>
        <end position="21"/>
    </location>
</feature>
<feature type="compositionally biased region" description="Low complexity" evidence="1">
    <location>
        <begin position="167"/>
        <end position="189"/>
    </location>
</feature>
<feature type="region of interest" description="Disordered" evidence="1">
    <location>
        <begin position="162"/>
        <end position="201"/>
    </location>
</feature>
<proteinExistence type="predicted"/>